<dbReference type="EMBL" id="ADBL01001018">
    <property type="status" value="NOT_ANNOTATED_CDS"/>
    <property type="molecule type" value="Genomic_DNA"/>
</dbReference>
<dbReference type="eggNOG" id="KOG1231">
    <property type="taxonomic scope" value="Eukaryota"/>
</dbReference>
<protein>
    <recommendedName>
        <fullName evidence="5">Berberine/berberine-like domain-containing protein</fullName>
    </recommendedName>
</protein>
<reference evidence="8" key="2">
    <citation type="submission" date="2010-05" db="EMBL/GenBank/DDBJ databases">
        <title>The genome sequence of Magnaporthe poae strain ATCC 64411.</title>
        <authorList>
            <person name="Ma L.-J."/>
            <person name="Dead R."/>
            <person name="Young S."/>
            <person name="Zeng Q."/>
            <person name="Koehrsen M."/>
            <person name="Alvarado L."/>
            <person name="Berlin A."/>
            <person name="Chapman S.B."/>
            <person name="Chen Z."/>
            <person name="Freedman E."/>
            <person name="Gellesch M."/>
            <person name="Goldberg J."/>
            <person name="Griggs A."/>
            <person name="Gujja S."/>
            <person name="Heilman E.R."/>
            <person name="Heiman D."/>
            <person name="Hepburn T."/>
            <person name="Howarth C."/>
            <person name="Jen D."/>
            <person name="Larson L."/>
            <person name="Mehta T."/>
            <person name="Neiman D."/>
            <person name="Pearson M."/>
            <person name="Roberts A."/>
            <person name="Saif S."/>
            <person name="Shea T."/>
            <person name="Shenoy N."/>
            <person name="Sisk P."/>
            <person name="Stolte C."/>
            <person name="Sykes S."/>
            <person name="Walk T."/>
            <person name="White J."/>
            <person name="Yandava C."/>
            <person name="Haas B."/>
            <person name="Nusbaum C."/>
            <person name="Birren B."/>
        </authorList>
    </citation>
    <scope>NUCLEOTIDE SEQUENCE [LARGE SCALE GENOMIC DNA]</scope>
    <source>
        <strain evidence="8">ATCC 64411 / 73-15</strain>
    </source>
</reference>
<reference evidence="7" key="5">
    <citation type="submission" date="2015-06" db="UniProtKB">
        <authorList>
            <consortium name="EnsemblFungi"/>
        </authorList>
    </citation>
    <scope>IDENTIFICATION</scope>
    <source>
        <strain evidence="7">ATCC 64411</strain>
    </source>
</reference>
<dbReference type="Gene3D" id="3.30.465.10">
    <property type="match status" value="1"/>
</dbReference>
<reference evidence="6" key="3">
    <citation type="submission" date="2011-03" db="EMBL/GenBank/DDBJ databases">
        <title>Annotation of Magnaporthe poae ATCC 64411.</title>
        <authorList>
            <person name="Ma L.-J."/>
            <person name="Dead R."/>
            <person name="Young S.K."/>
            <person name="Zeng Q."/>
            <person name="Gargeya S."/>
            <person name="Fitzgerald M."/>
            <person name="Haas B."/>
            <person name="Abouelleil A."/>
            <person name="Alvarado L."/>
            <person name="Arachchi H.M."/>
            <person name="Berlin A."/>
            <person name="Brown A."/>
            <person name="Chapman S.B."/>
            <person name="Chen Z."/>
            <person name="Dunbar C."/>
            <person name="Freedman E."/>
            <person name="Gearin G."/>
            <person name="Gellesch M."/>
            <person name="Goldberg J."/>
            <person name="Griggs A."/>
            <person name="Gujja S."/>
            <person name="Heiman D."/>
            <person name="Howarth C."/>
            <person name="Larson L."/>
            <person name="Lui A."/>
            <person name="MacDonald P.J.P."/>
            <person name="Mehta T."/>
            <person name="Montmayeur A."/>
            <person name="Murphy C."/>
            <person name="Neiman D."/>
            <person name="Pearson M."/>
            <person name="Priest M."/>
            <person name="Roberts A."/>
            <person name="Saif S."/>
            <person name="Shea T."/>
            <person name="Shenoy N."/>
            <person name="Sisk P."/>
            <person name="Stolte C."/>
            <person name="Sykes S."/>
            <person name="Yandava C."/>
            <person name="Wortman J."/>
            <person name="Nusbaum C."/>
            <person name="Birren B."/>
        </authorList>
    </citation>
    <scope>NUCLEOTIDE SEQUENCE</scope>
    <source>
        <strain evidence="6">ATCC 64411</strain>
    </source>
</reference>
<dbReference type="AlphaFoldDB" id="A0A0C4DWC0"/>
<dbReference type="EnsemblFungi" id="MAPG_04296T0">
    <property type="protein sequence ID" value="MAPG_04296T0"/>
    <property type="gene ID" value="MAPG_04296"/>
</dbReference>
<dbReference type="STRING" id="644358.A0A0C4DWC0"/>
<keyword evidence="8" id="KW-1185">Reference proteome</keyword>
<keyword evidence="2" id="KW-0274">FAD</keyword>
<dbReference type="Pfam" id="PF08031">
    <property type="entry name" value="BBE"/>
    <property type="match status" value="1"/>
</dbReference>
<dbReference type="InterPro" id="IPR012951">
    <property type="entry name" value="BBE"/>
</dbReference>
<dbReference type="PANTHER" id="PTHR42973:SF13">
    <property type="entry name" value="FAD-BINDING PCMH-TYPE DOMAIN-CONTAINING PROTEIN"/>
    <property type="match status" value="1"/>
</dbReference>
<sequence>MFSQSALSAIVAFMSTMAVSVSAAGRCSNKNPCAALAAAGLRDPVLMPGDAAYTERINTLWSASARLAPACIVTPRNAAEVSTVLQLNPAFVADMLKAVPADQLGTQSLFQPLPKLFSELGREKGGNVMGMDRVEGDSLLWLVACTVQTAEQEKVLQERLLRLKNDLVDYARSIGALRDWQYINYANPTQSPVETYGPENVAFLKQVSAKYDPNGFFQKQQGGGVKLPA</sequence>
<reference evidence="6" key="1">
    <citation type="submission" date="2010-05" db="EMBL/GenBank/DDBJ databases">
        <title>The Genome Sequence of Magnaporthe poae strain ATCC 64411.</title>
        <authorList>
            <consortium name="The Broad Institute Genome Sequencing Platform"/>
            <consortium name="Broad Institute Genome Sequencing Center for Infectious Disease"/>
            <person name="Ma L.-J."/>
            <person name="Dead R."/>
            <person name="Young S."/>
            <person name="Zeng Q."/>
            <person name="Koehrsen M."/>
            <person name="Alvarado L."/>
            <person name="Berlin A."/>
            <person name="Chapman S.B."/>
            <person name="Chen Z."/>
            <person name="Freedman E."/>
            <person name="Gellesch M."/>
            <person name="Goldberg J."/>
            <person name="Griggs A."/>
            <person name="Gujja S."/>
            <person name="Heilman E.R."/>
            <person name="Heiman D."/>
            <person name="Hepburn T."/>
            <person name="Howarth C."/>
            <person name="Jen D."/>
            <person name="Larson L."/>
            <person name="Mehta T."/>
            <person name="Neiman D."/>
            <person name="Pearson M."/>
            <person name="Roberts A."/>
            <person name="Saif S."/>
            <person name="Shea T."/>
            <person name="Shenoy N."/>
            <person name="Sisk P."/>
            <person name="Stolte C."/>
            <person name="Sykes S."/>
            <person name="Walk T."/>
            <person name="White J."/>
            <person name="Yandava C."/>
            <person name="Haas B."/>
            <person name="Nusbaum C."/>
            <person name="Birren B."/>
        </authorList>
    </citation>
    <scope>NUCLEOTIDE SEQUENCE</scope>
    <source>
        <strain evidence="6">ATCC 64411</strain>
    </source>
</reference>
<dbReference type="EMBL" id="GL876968">
    <property type="protein sequence ID" value="KLU85268.1"/>
    <property type="molecule type" value="Genomic_DNA"/>
</dbReference>
<dbReference type="Gene3D" id="3.30.43.10">
    <property type="entry name" value="Uridine Diphospho-n-acetylenolpyruvylglucosamine Reductase, domain 2"/>
    <property type="match status" value="1"/>
</dbReference>
<accession>A0A0C4DWC0</accession>
<name>A0A0C4DWC0_MAGP6</name>
<dbReference type="GO" id="GO:0016491">
    <property type="term" value="F:oxidoreductase activity"/>
    <property type="evidence" value="ECO:0007669"/>
    <property type="project" value="UniProtKB-KW"/>
</dbReference>
<dbReference type="PANTHER" id="PTHR42973">
    <property type="entry name" value="BINDING OXIDOREDUCTASE, PUTATIVE (AFU_ORTHOLOGUE AFUA_1G17690)-RELATED"/>
    <property type="match status" value="1"/>
</dbReference>
<reference evidence="7" key="4">
    <citation type="journal article" date="2015" name="G3 (Bethesda)">
        <title>Genome sequences of three phytopathogenic species of the Magnaporthaceae family of fungi.</title>
        <authorList>
            <person name="Okagaki L.H."/>
            <person name="Nunes C.C."/>
            <person name="Sailsbery J."/>
            <person name="Clay B."/>
            <person name="Brown D."/>
            <person name="John T."/>
            <person name="Oh Y."/>
            <person name="Young N."/>
            <person name="Fitzgerald M."/>
            <person name="Haas B.J."/>
            <person name="Zeng Q."/>
            <person name="Young S."/>
            <person name="Adiconis X."/>
            <person name="Fan L."/>
            <person name="Levin J.Z."/>
            <person name="Mitchell T.K."/>
            <person name="Okubara P.A."/>
            <person name="Farman M.L."/>
            <person name="Kohn L.M."/>
            <person name="Birren B."/>
            <person name="Ma L.-J."/>
            <person name="Dean R.A."/>
        </authorList>
    </citation>
    <scope>NUCLEOTIDE SEQUENCE</scope>
    <source>
        <strain evidence="7">ATCC 64411 / 73-15</strain>
    </source>
</reference>
<evidence type="ECO:0000256" key="2">
    <source>
        <dbReference type="ARBA" id="ARBA00022827"/>
    </source>
</evidence>
<evidence type="ECO:0000256" key="4">
    <source>
        <dbReference type="SAM" id="SignalP"/>
    </source>
</evidence>
<dbReference type="GO" id="GO:0050660">
    <property type="term" value="F:flavin adenine dinucleotide binding"/>
    <property type="evidence" value="ECO:0007669"/>
    <property type="project" value="InterPro"/>
</dbReference>
<dbReference type="VEuPathDB" id="FungiDB:MAPG_04296"/>
<evidence type="ECO:0000313" key="6">
    <source>
        <dbReference type="EMBL" id="KLU85268.1"/>
    </source>
</evidence>
<dbReference type="InterPro" id="IPR016167">
    <property type="entry name" value="FAD-bd_PCMH_sub1"/>
</dbReference>
<dbReference type="EMBL" id="ADBL01001017">
    <property type="status" value="NOT_ANNOTATED_CDS"/>
    <property type="molecule type" value="Genomic_DNA"/>
</dbReference>
<feature type="domain" description="Berberine/berberine-like" evidence="5">
    <location>
        <begin position="182"/>
        <end position="222"/>
    </location>
</feature>
<feature type="chain" id="PRO_5009385498" description="Berberine/berberine-like domain-containing protein" evidence="4">
    <location>
        <begin position="24"/>
        <end position="229"/>
    </location>
</feature>
<evidence type="ECO:0000256" key="1">
    <source>
        <dbReference type="ARBA" id="ARBA00022630"/>
    </source>
</evidence>
<organism evidence="7 8">
    <name type="scientific">Magnaporthiopsis poae (strain ATCC 64411 / 73-15)</name>
    <name type="common">Kentucky bluegrass fungus</name>
    <name type="synonym">Magnaporthe poae</name>
    <dbReference type="NCBI Taxonomy" id="644358"/>
    <lineage>
        <taxon>Eukaryota</taxon>
        <taxon>Fungi</taxon>
        <taxon>Dikarya</taxon>
        <taxon>Ascomycota</taxon>
        <taxon>Pezizomycotina</taxon>
        <taxon>Sordariomycetes</taxon>
        <taxon>Sordariomycetidae</taxon>
        <taxon>Magnaporthales</taxon>
        <taxon>Magnaporthaceae</taxon>
        <taxon>Magnaporthiopsis</taxon>
    </lineage>
</organism>
<evidence type="ECO:0000256" key="3">
    <source>
        <dbReference type="ARBA" id="ARBA00023002"/>
    </source>
</evidence>
<keyword evidence="3" id="KW-0560">Oxidoreductase</keyword>
<dbReference type="OrthoDB" id="2151789at2759"/>
<evidence type="ECO:0000259" key="5">
    <source>
        <dbReference type="Pfam" id="PF08031"/>
    </source>
</evidence>
<feature type="signal peptide" evidence="4">
    <location>
        <begin position="1"/>
        <end position="23"/>
    </location>
</feature>
<dbReference type="InterPro" id="IPR016169">
    <property type="entry name" value="FAD-bd_PCMH_sub2"/>
</dbReference>
<dbReference type="Gene3D" id="3.40.462.20">
    <property type="match status" value="1"/>
</dbReference>
<dbReference type="OMA" id="QYINYAN"/>
<evidence type="ECO:0000313" key="8">
    <source>
        <dbReference type="Proteomes" id="UP000011715"/>
    </source>
</evidence>
<keyword evidence="1" id="KW-0285">Flavoprotein</keyword>
<evidence type="ECO:0000313" key="7">
    <source>
        <dbReference type="EnsemblFungi" id="MAPG_04296T0"/>
    </source>
</evidence>
<keyword evidence="4" id="KW-0732">Signal</keyword>
<proteinExistence type="predicted"/>
<dbReference type="InterPro" id="IPR050416">
    <property type="entry name" value="FAD-linked_Oxidoreductase"/>
</dbReference>
<gene>
    <name evidence="6" type="ORF">MAPG_04296</name>
</gene>
<dbReference type="Proteomes" id="UP000011715">
    <property type="component" value="Unassembled WGS sequence"/>
</dbReference>